<dbReference type="Proteomes" id="UP001596031">
    <property type="component" value="Unassembled WGS sequence"/>
</dbReference>
<keyword evidence="3" id="KW-1185">Reference proteome</keyword>
<dbReference type="SUPFAM" id="SSF69754">
    <property type="entry name" value="Ribosome binding protein Y (YfiA homologue)"/>
    <property type="match status" value="1"/>
</dbReference>
<dbReference type="Gene3D" id="3.30.160.100">
    <property type="entry name" value="Ribosome hibernation promotion factor-like"/>
    <property type="match status" value="1"/>
</dbReference>
<dbReference type="EMBL" id="JBHSMS010000040">
    <property type="protein sequence ID" value="MFC5512101.1"/>
    <property type="molecule type" value="Genomic_DNA"/>
</dbReference>
<evidence type="ECO:0000313" key="2">
    <source>
        <dbReference type="EMBL" id="MFC5512101.1"/>
    </source>
</evidence>
<dbReference type="Pfam" id="PF02482">
    <property type="entry name" value="Ribosomal_S30AE"/>
    <property type="match status" value="1"/>
</dbReference>
<proteinExistence type="predicted"/>
<accession>A0ABW0PHE0</accession>
<evidence type="ECO:0000313" key="3">
    <source>
        <dbReference type="Proteomes" id="UP001596031"/>
    </source>
</evidence>
<gene>
    <name evidence="2" type="ORF">ACFPOU_13320</name>
</gene>
<feature type="region of interest" description="Disordered" evidence="1">
    <location>
        <begin position="105"/>
        <end position="133"/>
    </location>
</feature>
<protein>
    <submittedName>
        <fullName evidence="2">HPF/RaiA family ribosome-associated protein</fullName>
    </submittedName>
</protein>
<dbReference type="InterPro" id="IPR036567">
    <property type="entry name" value="RHF-like"/>
</dbReference>
<dbReference type="RefSeq" id="WP_379721980.1">
    <property type="nucleotide sequence ID" value="NZ_JBHSMS010000040.1"/>
</dbReference>
<comment type="caution">
    <text evidence="2">The sequence shown here is derived from an EMBL/GenBank/DDBJ whole genome shotgun (WGS) entry which is preliminary data.</text>
</comment>
<sequence>MQINVNTDRTIDKHQGLDEHVQAIVQNSIGRFGEQINRVDVHLSDENSQKQLDGGNKCMMEAHVAGYAPVVVTEHAVNLHQAITNAGNKLKRALDSALGRLADKGRREPLPLDVIDTEDELAPEQDKNLTSGA</sequence>
<dbReference type="InterPro" id="IPR003489">
    <property type="entry name" value="RHF/RaiA"/>
</dbReference>
<name>A0ABW0PHE0_9BURK</name>
<organism evidence="2 3">
    <name type="scientific">Massilia jejuensis</name>
    <dbReference type="NCBI Taxonomy" id="648894"/>
    <lineage>
        <taxon>Bacteria</taxon>
        <taxon>Pseudomonadati</taxon>
        <taxon>Pseudomonadota</taxon>
        <taxon>Betaproteobacteria</taxon>
        <taxon>Burkholderiales</taxon>
        <taxon>Oxalobacteraceae</taxon>
        <taxon>Telluria group</taxon>
        <taxon>Massilia</taxon>
    </lineage>
</organism>
<reference evidence="3" key="1">
    <citation type="journal article" date="2019" name="Int. J. Syst. Evol. Microbiol.">
        <title>The Global Catalogue of Microorganisms (GCM) 10K type strain sequencing project: providing services to taxonomists for standard genome sequencing and annotation.</title>
        <authorList>
            <consortium name="The Broad Institute Genomics Platform"/>
            <consortium name="The Broad Institute Genome Sequencing Center for Infectious Disease"/>
            <person name="Wu L."/>
            <person name="Ma J."/>
        </authorList>
    </citation>
    <scope>NUCLEOTIDE SEQUENCE [LARGE SCALE GENOMIC DNA]</scope>
    <source>
        <strain evidence="3">CCUG 38813</strain>
    </source>
</reference>
<evidence type="ECO:0000256" key="1">
    <source>
        <dbReference type="SAM" id="MobiDB-lite"/>
    </source>
</evidence>